<evidence type="ECO:0000313" key="6">
    <source>
        <dbReference type="EMBL" id="RHY22826.1"/>
    </source>
</evidence>
<dbReference type="GO" id="GO:0008234">
    <property type="term" value="F:cysteine-type peptidase activity"/>
    <property type="evidence" value="ECO:0007669"/>
    <property type="project" value="InterPro"/>
</dbReference>
<dbReference type="InterPro" id="IPR003653">
    <property type="entry name" value="Peptidase_C48_C"/>
</dbReference>
<dbReference type="Gene3D" id="1.10.418.20">
    <property type="match status" value="1"/>
</dbReference>
<dbReference type="EMBL" id="QUTA01003628">
    <property type="protein sequence ID" value="RHY22826.1"/>
    <property type="molecule type" value="Genomic_DNA"/>
</dbReference>
<organism evidence="6 7">
    <name type="scientific">Aphanomyces astaci</name>
    <name type="common">Crayfish plague agent</name>
    <dbReference type="NCBI Taxonomy" id="112090"/>
    <lineage>
        <taxon>Eukaryota</taxon>
        <taxon>Sar</taxon>
        <taxon>Stramenopiles</taxon>
        <taxon>Oomycota</taxon>
        <taxon>Saprolegniomycetes</taxon>
        <taxon>Saprolegniales</taxon>
        <taxon>Verrucalvaceae</taxon>
        <taxon>Aphanomyces</taxon>
    </lineage>
</organism>
<evidence type="ECO:0000259" key="5">
    <source>
        <dbReference type="Pfam" id="PF02902"/>
    </source>
</evidence>
<comment type="caution">
    <text evidence="6">The sequence shown here is derived from an EMBL/GenBank/DDBJ whole genome shotgun (WGS) entry which is preliminary data.</text>
</comment>
<feature type="domain" description="Ubiquitin-like protease family profile" evidence="5">
    <location>
        <begin position="287"/>
        <end position="351"/>
    </location>
</feature>
<name>A0A397BNH4_APHAT</name>
<dbReference type="GO" id="GO:0006508">
    <property type="term" value="P:proteolysis"/>
    <property type="evidence" value="ECO:0007669"/>
    <property type="project" value="UniProtKB-KW"/>
</dbReference>
<dbReference type="AlphaFoldDB" id="A0A397BNH4"/>
<evidence type="ECO:0000256" key="3">
    <source>
        <dbReference type="ARBA" id="ARBA00022801"/>
    </source>
</evidence>
<protein>
    <recommendedName>
        <fullName evidence="5">Ubiquitin-like protease family profile domain-containing protein</fullName>
    </recommendedName>
</protein>
<accession>A0A397BNH4</accession>
<evidence type="ECO:0000256" key="1">
    <source>
        <dbReference type="ARBA" id="ARBA00005234"/>
    </source>
</evidence>
<keyword evidence="2" id="KW-0645">Protease</keyword>
<comment type="similarity">
    <text evidence="1">Belongs to the peptidase C48 family.</text>
</comment>
<evidence type="ECO:0000256" key="2">
    <source>
        <dbReference type="ARBA" id="ARBA00022670"/>
    </source>
</evidence>
<feature type="compositionally biased region" description="Basic and acidic residues" evidence="4">
    <location>
        <begin position="20"/>
        <end position="38"/>
    </location>
</feature>
<dbReference type="SUPFAM" id="SSF54001">
    <property type="entry name" value="Cysteine proteinases"/>
    <property type="match status" value="1"/>
</dbReference>
<dbReference type="PANTHER" id="PTHR47764">
    <property type="entry name" value="UBIQUITIN-LIKE-SPECIFIC PROTEASE 2B-RELATED"/>
    <property type="match status" value="1"/>
</dbReference>
<gene>
    <name evidence="6" type="ORF">DYB25_006033</name>
</gene>
<dbReference type="VEuPathDB" id="FungiDB:H257_13425"/>
<dbReference type="Proteomes" id="UP000266239">
    <property type="component" value="Unassembled WGS sequence"/>
</dbReference>
<evidence type="ECO:0000313" key="7">
    <source>
        <dbReference type="Proteomes" id="UP000266239"/>
    </source>
</evidence>
<feature type="region of interest" description="Disordered" evidence="4">
    <location>
        <begin position="1"/>
        <end position="70"/>
    </location>
</feature>
<keyword evidence="3" id="KW-0378">Hydrolase</keyword>
<evidence type="ECO:0000256" key="4">
    <source>
        <dbReference type="SAM" id="MobiDB-lite"/>
    </source>
</evidence>
<dbReference type="Pfam" id="PF02902">
    <property type="entry name" value="Peptidase_C48"/>
    <property type="match status" value="1"/>
</dbReference>
<proteinExistence type="inferred from homology"/>
<dbReference type="InterPro" id="IPR038765">
    <property type="entry name" value="Papain-like_cys_pep_sf"/>
</dbReference>
<dbReference type="PANTHER" id="PTHR47764:SF2">
    <property type="entry name" value="UBIQUITIN-LIKE PROTEASE FAMILY PROFILE DOMAIN-CONTAINING PROTEIN"/>
    <property type="match status" value="1"/>
</dbReference>
<sequence>MNVPSPDTAKKKRQFGIRRGLAEHTEHKPTSANRRDTGFGRPSKASSAASAPIRKKPRSMGNHSWAHNDPVPSFAVSAISTSSTRYSTSNQFIKQPPSHHRQNIPSSKIIPGHALMRTEATRQTTAALPPATTTRAATGASYSKPHKNLMTVSRPVQPGILEAYSGGKSWTPHHAMSLTPPGKKPPAKSIPSTSRRRSLTPAAASTPDNDICDTEYAKYNNMLLETTNSKKAHRVASPIVLVYPLPPHVTDVISITQNDLDRLQPAEYLNDNLVDYYFKYDKPPTCIATIDSMGNYHRKPKITSHLKTFLSLHSGIQDAAILTEKLRGPQQSNGFDCGVYMLLAAQHMLRTFLALKEAGVEFPDVQDLLNVDAFTQVDADNARRSMLRHLEQNAAEYARLMDAE</sequence>
<reference evidence="6 7" key="1">
    <citation type="submission" date="2018-08" db="EMBL/GenBank/DDBJ databases">
        <title>Aphanomyces genome sequencing and annotation.</title>
        <authorList>
            <person name="Minardi D."/>
            <person name="Oidtmann B."/>
            <person name="Van Der Giezen M."/>
            <person name="Studholme D.J."/>
        </authorList>
    </citation>
    <scope>NUCLEOTIDE SEQUENCE [LARGE SCALE GENOMIC DNA]</scope>
    <source>
        <strain evidence="6 7">Yx</strain>
    </source>
</reference>
<feature type="region of interest" description="Disordered" evidence="4">
    <location>
        <begin position="171"/>
        <end position="207"/>
    </location>
</feature>